<dbReference type="Pfam" id="PF06865">
    <property type="entry name" value="Ppnp"/>
    <property type="match status" value="1"/>
</dbReference>
<dbReference type="RefSeq" id="WP_132701551.1">
    <property type="nucleotide sequence ID" value="NZ_SLZR01000007.1"/>
</dbReference>
<name>A0A4R3I835_9GAMM</name>
<dbReference type="GO" id="GO:0004850">
    <property type="term" value="F:uridine phosphorylase activity"/>
    <property type="evidence" value="ECO:0007669"/>
    <property type="project" value="RHEA"/>
</dbReference>
<comment type="catalytic activity">
    <reaction evidence="3">
        <text>guanosine + phosphate = alpha-D-ribose 1-phosphate + guanine</text>
        <dbReference type="Rhea" id="RHEA:13233"/>
        <dbReference type="ChEBI" id="CHEBI:16235"/>
        <dbReference type="ChEBI" id="CHEBI:16750"/>
        <dbReference type="ChEBI" id="CHEBI:43474"/>
        <dbReference type="ChEBI" id="CHEBI:57720"/>
        <dbReference type="EC" id="2.4.2.1"/>
    </reaction>
</comment>
<keyword evidence="1 3" id="KW-0328">Glycosyltransferase</keyword>
<dbReference type="EC" id="2.4.2.1" evidence="3"/>
<dbReference type="GO" id="GO:0009032">
    <property type="term" value="F:thymidine phosphorylase activity"/>
    <property type="evidence" value="ECO:0007669"/>
    <property type="project" value="RHEA"/>
</dbReference>
<dbReference type="SUPFAM" id="SSF51182">
    <property type="entry name" value="RmlC-like cupins"/>
    <property type="match status" value="1"/>
</dbReference>
<proteinExistence type="inferred from homology"/>
<evidence type="ECO:0000313" key="5">
    <source>
        <dbReference type="Proteomes" id="UP000295793"/>
    </source>
</evidence>
<dbReference type="PANTHER" id="PTHR36540:SF1">
    <property type="entry name" value="PYRIMIDINE_PURINE NUCLEOSIDE PHOSPHORYLASE"/>
    <property type="match status" value="1"/>
</dbReference>
<comment type="catalytic activity">
    <reaction evidence="3">
        <text>thymidine + phosphate = 2-deoxy-alpha-D-ribose 1-phosphate + thymine</text>
        <dbReference type="Rhea" id="RHEA:16037"/>
        <dbReference type="ChEBI" id="CHEBI:17748"/>
        <dbReference type="ChEBI" id="CHEBI:17821"/>
        <dbReference type="ChEBI" id="CHEBI:43474"/>
        <dbReference type="ChEBI" id="CHEBI:57259"/>
        <dbReference type="EC" id="2.4.2.2"/>
    </reaction>
</comment>
<dbReference type="InterPro" id="IPR009664">
    <property type="entry name" value="Ppnp"/>
</dbReference>
<comment type="catalytic activity">
    <reaction evidence="3">
        <text>a purine D-ribonucleoside + phosphate = a purine nucleobase + alpha-D-ribose 1-phosphate</text>
        <dbReference type="Rhea" id="RHEA:19805"/>
        <dbReference type="ChEBI" id="CHEBI:26386"/>
        <dbReference type="ChEBI" id="CHEBI:43474"/>
        <dbReference type="ChEBI" id="CHEBI:57720"/>
        <dbReference type="ChEBI" id="CHEBI:142355"/>
        <dbReference type="EC" id="2.4.2.1"/>
    </reaction>
</comment>
<sequence length="93" mass="10266">MIKHNEYFEGKVQSLAVDGHEKPATVGVMAAGEYEFGTELPELMTVIAGELQIQLPGESEWSTYRNGQSFNVAGNSKFQVKVPVNTAYYCIYG</sequence>
<dbReference type="CDD" id="cd20296">
    <property type="entry name" value="cupin_PpnP-like"/>
    <property type="match status" value="1"/>
</dbReference>
<reference evidence="4 5" key="1">
    <citation type="submission" date="2019-03" db="EMBL/GenBank/DDBJ databases">
        <title>Genomic Encyclopedia of Archaeal and Bacterial Type Strains, Phase II (KMG-II): from individual species to whole genera.</title>
        <authorList>
            <person name="Goeker M."/>
        </authorList>
    </citation>
    <scope>NUCLEOTIDE SEQUENCE [LARGE SCALE GENOMIC DNA]</scope>
    <source>
        <strain evidence="4 5">DSM 15388</strain>
    </source>
</reference>
<dbReference type="InterPro" id="IPR011051">
    <property type="entry name" value="RmlC_Cupin_sf"/>
</dbReference>
<dbReference type="EMBL" id="SLZR01000007">
    <property type="protein sequence ID" value="TCS41111.1"/>
    <property type="molecule type" value="Genomic_DNA"/>
</dbReference>
<comment type="catalytic activity">
    <reaction evidence="3">
        <text>adenosine + phosphate = alpha-D-ribose 1-phosphate + adenine</text>
        <dbReference type="Rhea" id="RHEA:27642"/>
        <dbReference type="ChEBI" id="CHEBI:16335"/>
        <dbReference type="ChEBI" id="CHEBI:16708"/>
        <dbReference type="ChEBI" id="CHEBI:43474"/>
        <dbReference type="ChEBI" id="CHEBI:57720"/>
        <dbReference type="EC" id="2.4.2.1"/>
    </reaction>
</comment>
<gene>
    <name evidence="3" type="primary">ppnP</name>
    <name evidence="4" type="ORF">BCF53_107125</name>
</gene>
<comment type="function">
    <text evidence="3">Catalyzes the phosphorolysis of diverse nucleosides, yielding D-ribose 1-phosphate and the respective free bases. Can use uridine, adenosine, guanosine, cytidine, thymidine, inosine and xanthosine as substrates. Also catalyzes the reverse reactions.</text>
</comment>
<accession>A0A4R3I835</accession>
<comment type="catalytic activity">
    <reaction evidence="3">
        <text>xanthosine + phosphate = alpha-D-ribose 1-phosphate + xanthine</text>
        <dbReference type="Rhea" id="RHEA:27638"/>
        <dbReference type="ChEBI" id="CHEBI:17712"/>
        <dbReference type="ChEBI" id="CHEBI:18107"/>
        <dbReference type="ChEBI" id="CHEBI:43474"/>
        <dbReference type="ChEBI" id="CHEBI:57720"/>
        <dbReference type="EC" id="2.4.2.1"/>
    </reaction>
</comment>
<comment type="catalytic activity">
    <reaction evidence="3">
        <text>uridine + phosphate = alpha-D-ribose 1-phosphate + uracil</text>
        <dbReference type="Rhea" id="RHEA:24388"/>
        <dbReference type="ChEBI" id="CHEBI:16704"/>
        <dbReference type="ChEBI" id="CHEBI:17568"/>
        <dbReference type="ChEBI" id="CHEBI:43474"/>
        <dbReference type="ChEBI" id="CHEBI:57720"/>
        <dbReference type="EC" id="2.4.2.2"/>
    </reaction>
</comment>
<evidence type="ECO:0000313" key="4">
    <source>
        <dbReference type="EMBL" id="TCS41111.1"/>
    </source>
</evidence>
<evidence type="ECO:0000256" key="2">
    <source>
        <dbReference type="ARBA" id="ARBA00022679"/>
    </source>
</evidence>
<dbReference type="Gene3D" id="2.60.120.10">
    <property type="entry name" value="Jelly Rolls"/>
    <property type="match status" value="1"/>
</dbReference>
<dbReference type="AlphaFoldDB" id="A0A4R3I835"/>
<dbReference type="EC" id="2.4.2.2" evidence="3"/>
<dbReference type="OrthoDB" id="9793848at2"/>
<keyword evidence="5" id="KW-1185">Reference proteome</keyword>
<comment type="catalytic activity">
    <reaction evidence="3">
        <text>cytidine + phosphate = cytosine + alpha-D-ribose 1-phosphate</text>
        <dbReference type="Rhea" id="RHEA:52540"/>
        <dbReference type="ChEBI" id="CHEBI:16040"/>
        <dbReference type="ChEBI" id="CHEBI:17562"/>
        <dbReference type="ChEBI" id="CHEBI:43474"/>
        <dbReference type="ChEBI" id="CHEBI:57720"/>
        <dbReference type="EC" id="2.4.2.2"/>
    </reaction>
</comment>
<dbReference type="GO" id="GO:0005829">
    <property type="term" value="C:cytosol"/>
    <property type="evidence" value="ECO:0007669"/>
    <property type="project" value="TreeGrafter"/>
</dbReference>
<comment type="similarity">
    <text evidence="3">Belongs to the nucleoside phosphorylase PpnP family.</text>
</comment>
<dbReference type="PANTHER" id="PTHR36540">
    <property type="entry name" value="PYRIMIDINE/PURINE NUCLEOSIDE PHOSPHORYLASE"/>
    <property type="match status" value="1"/>
</dbReference>
<comment type="caution">
    <text evidence="4">The sequence shown here is derived from an EMBL/GenBank/DDBJ whole genome shotgun (WGS) entry which is preliminary data.</text>
</comment>
<evidence type="ECO:0000256" key="1">
    <source>
        <dbReference type="ARBA" id="ARBA00022676"/>
    </source>
</evidence>
<protein>
    <recommendedName>
        <fullName evidence="3">Pyrimidine/purine nucleoside phosphorylase</fullName>
        <ecNumber evidence="3">2.4.2.1</ecNumber>
        <ecNumber evidence="3">2.4.2.2</ecNumber>
    </recommendedName>
    <alternativeName>
        <fullName evidence="3">Adenosine phosphorylase</fullName>
    </alternativeName>
    <alternativeName>
        <fullName evidence="3">Cytidine phosphorylase</fullName>
    </alternativeName>
    <alternativeName>
        <fullName evidence="3">Guanosine phosphorylase</fullName>
    </alternativeName>
    <alternativeName>
        <fullName evidence="3">Inosine phosphorylase</fullName>
    </alternativeName>
    <alternativeName>
        <fullName evidence="3">Thymidine phosphorylase</fullName>
    </alternativeName>
    <alternativeName>
        <fullName evidence="3">Uridine phosphorylase</fullName>
    </alternativeName>
    <alternativeName>
        <fullName evidence="3">Xanthosine phosphorylase</fullName>
    </alternativeName>
</protein>
<comment type="catalytic activity">
    <reaction evidence="3">
        <text>inosine + phosphate = alpha-D-ribose 1-phosphate + hypoxanthine</text>
        <dbReference type="Rhea" id="RHEA:27646"/>
        <dbReference type="ChEBI" id="CHEBI:17368"/>
        <dbReference type="ChEBI" id="CHEBI:17596"/>
        <dbReference type="ChEBI" id="CHEBI:43474"/>
        <dbReference type="ChEBI" id="CHEBI:57720"/>
        <dbReference type="EC" id="2.4.2.1"/>
    </reaction>
</comment>
<keyword evidence="2 3" id="KW-0808">Transferase</keyword>
<dbReference type="FunFam" id="2.60.120.10:FF:000016">
    <property type="entry name" value="Pyrimidine/purine nucleoside phosphorylase"/>
    <property type="match status" value="1"/>
</dbReference>
<dbReference type="GO" id="GO:0004731">
    <property type="term" value="F:purine-nucleoside phosphorylase activity"/>
    <property type="evidence" value="ECO:0007669"/>
    <property type="project" value="UniProtKB-UniRule"/>
</dbReference>
<dbReference type="GO" id="GO:0047975">
    <property type="term" value="F:guanosine phosphorylase activity"/>
    <property type="evidence" value="ECO:0007669"/>
    <property type="project" value="RHEA"/>
</dbReference>
<dbReference type="HAMAP" id="MF_01537">
    <property type="entry name" value="Nucleos_phosphorylase_PpnP"/>
    <property type="match status" value="1"/>
</dbReference>
<organism evidence="4 5">
    <name type="scientific">Reinekea marinisedimentorum</name>
    <dbReference type="NCBI Taxonomy" id="230495"/>
    <lineage>
        <taxon>Bacteria</taxon>
        <taxon>Pseudomonadati</taxon>
        <taxon>Pseudomonadota</taxon>
        <taxon>Gammaproteobacteria</taxon>
        <taxon>Oceanospirillales</taxon>
        <taxon>Saccharospirillaceae</taxon>
        <taxon>Reinekea</taxon>
    </lineage>
</organism>
<evidence type="ECO:0000256" key="3">
    <source>
        <dbReference type="HAMAP-Rule" id="MF_01537"/>
    </source>
</evidence>
<dbReference type="InterPro" id="IPR014710">
    <property type="entry name" value="RmlC-like_jellyroll"/>
</dbReference>
<dbReference type="Proteomes" id="UP000295793">
    <property type="component" value="Unassembled WGS sequence"/>
</dbReference>